<reference evidence="1 2" key="1">
    <citation type="submission" date="2017-03" db="EMBL/GenBank/DDBJ databases">
        <title>Genome sequence of Methanobrevibacter thaueri.</title>
        <authorList>
            <person name="Poehlein A."/>
            <person name="Seedorf H."/>
            <person name="Daniel R."/>
        </authorList>
    </citation>
    <scope>NUCLEOTIDE SEQUENCE [LARGE SCALE GENOMIC DNA]</scope>
    <source>
        <strain evidence="1 2">DSM 11995</strain>
    </source>
</reference>
<proteinExistence type="predicted"/>
<sequence>MPQEIPYYSLDEEGNSQSLSYGEAYIDDGDLKELLLELLGDDVSQEEIQKILEAASDENLSEEEFDELLDEFILKNQH</sequence>
<keyword evidence="2" id="KW-1185">Reference proteome</keyword>
<name>A0A315XQ25_9EURY</name>
<evidence type="ECO:0000313" key="1">
    <source>
        <dbReference type="EMBL" id="PWB88113.1"/>
    </source>
</evidence>
<dbReference type="RefSeq" id="WP_116591245.1">
    <property type="nucleotide sequence ID" value="NZ_JBGUNC010000045.1"/>
</dbReference>
<dbReference type="Proteomes" id="UP000251717">
    <property type="component" value="Unassembled WGS sequence"/>
</dbReference>
<gene>
    <name evidence="1" type="ORF">MBBTH_02570</name>
</gene>
<protein>
    <submittedName>
        <fullName evidence="1">Uncharacterized protein</fullName>
    </submittedName>
</protein>
<dbReference type="EMBL" id="MZGS01000014">
    <property type="protein sequence ID" value="PWB88113.1"/>
    <property type="molecule type" value="Genomic_DNA"/>
</dbReference>
<evidence type="ECO:0000313" key="2">
    <source>
        <dbReference type="Proteomes" id="UP000251717"/>
    </source>
</evidence>
<accession>A0A315XQ25</accession>
<dbReference type="AlphaFoldDB" id="A0A315XQ25"/>
<comment type="caution">
    <text evidence="1">The sequence shown here is derived from an EMBL/GenBank/DDBJ whole genome shotgun (WGS) entry which is preliminary data.</text>
</comment>
<organism evidence="1 2">
    <name type="scientific">Methanobrevibacter thaueri</name>
    <dbReference type="NCBI Taxonomy" id="190975"/>
    <lineage>
        <taxon>Archaea</taxon>
        <taxon>Methanobacteriati</taxon>
        <taxon>Methanobacteriota</taxon>
        <taxon>Methanomada group</taxon>
        <taxon>Methanobacteria</taxon>
        <taxon>Methanobacteriales</taxon>
        <taxon>Methanobacteriaceae</taxon>
        <taxon>Methanobrevibacter</taxon>
    </lineage>
</organism>